<proteinExistence type="predicted"/>
<organism evidence="2 3">
    <name type="scientific">Eleusine coracana subsp. coracana</name>
    <dbReference type="NCBI Taxonomy" id="191504"/>
    <lineage>
        <taxon>Eukaryota</taxon>
        <taxon>Viridiplantae</taxon>
        <taxon>Streptophyta</taxon>
        <taxon>Embryophyta</taxon>
        <taxon>Tracheophyta</taxon>
        <taxon>Spermatophyta</taxon>
        <taxon>Magnoliopsida</taxon>
        <taxon>Liliopsida</taxon>
        <taxon>Poales</taxon>
        <taxon>Poaceae</taxon>
        <taxon>PACMAD clade</taxon>
        <taxon>Chloridoideae</taxon>
        <taxon>Cynodonteae</taxon>
        <taxon>Eleusininae</taxon>
        <taxon>Eleusine</taxon>
    </lineage>
</organism>
<dbReference type="Proteomes" id="UP001054889">
    <property type="component" value="Unassembled WGS sequence"/>
</dbReference>
<name>A0AAV5D654_ELECO</name>
<feature type="region of interest" description="Disordered" evidence="1">
    <location>
        <begin position="193"/>
        <end position="214"/>
    </location>
</feature>
<reference evidence="2" key="1">
    <citation type="journal article" date="2018" name="DNA Res.">
        <title>Multiple hybrid de novo genome assembly of finger millet, an orphan allotetraploid crop.</title>
        <authorList>
            <person name="Hatakeyama M."/>
            <person name="Aluri S."/>
            <person name="Balachadran M.T."/>
            <person name="Sivarajan S.R."/>
            <person name="Patrignani A."/>
            <person name="Gruter S."/>
            <person name="Poveda L."/>
            <person name="Shimizu-Inatsugi R."/>
            <person name="Baeten J."/>
            <person name="Francoijs K.J."/>
            <person name="Nataraja K.N."/>
            <person name="Reddy Y.A.N."/>
            <person name="Phadnis S."/>
            <person name="Ravikumar R.L."/>
            <person name="Schlapbach R."/>
            <person name="Sreeman S.M."/>
            <person name="Shimizu K.K."/>
        </authorList>
    </citation>
    <scope>NUCLEOTIDE SEQUENCE</scope>
</reference>
<dbReference type="InterPro" id="IPR007750">
    <property type="entry name" value="DUF674"/>
</dbReference>
<dbReference type="AlphaFoldDB" id="A0AAV5D654"/>
<protein>
    <submittedName>
        <fullName evidence="2">Uncharacterized protein</fullName>
    </submittedName>
</protein>
<evidence type="ECO:0000313" key="3">
    <source>
        <dbReference type="Proteomes" id="UP001054889"/>
    </source>
</evidence>
<dbReference type="PANTHER" id="PTHR33103:SF52">
    <property type="entry name" value="OS01G0154100 PROTEIN"/>
    <property type="match status" value="1"/>
</dbReference>
<feature type="compositionally biased region" description="Basic residues" evidence="1">
    <location>
        <begin position="200"/>
        <end position="214"/>
    </location>
</feature>
<sequence>MVGSIGNLYGSVEELDAAYACLTDTKDVLLSPAGGYNSGGLLRLPEPAAATISAFMEVYQCNETKSDDCCYYVAVAKDTPCRHCGGAMNVPLKLVGPSGSEVAEAASLSDVAGIGFVQGVMTFTVMDDLTVKPLSMISGIAALNAMGVTDISYLKEKTVRVGHNEGLEVLRASLQSKTVLTDVFLALGKKSKAETPANAKKGKGAQSMKRKRKG</sequence>
<dbReference type="PANTHER" id="PTHR33103">
    <property type="entry name" value="OS01G0153900 PROTEIN"/>
    <property type="match status" value="1"/>
</dbReference>
<dbReference type="Pfam" id="PF05056">
    <property type="entry name" value="DUF674"/>
    <property type="match status" value="1"/>
</dbReference>
<keyword evidence="3" id="KW-1185">Reference proteome</keyword>
<accession>A0AAV5D654</accession>
<comment type="caution">
    <text evidence="2">The sequence shown here is derived from an EMBL/GenBank/DDBJ whole genome shotgun (WGS) entry which is preliminary data.</text>
</comment>
<gene>
    <name evidence="2" type="primary">ga23424</name>
    <name evidence="2" type="ORF">PR202_ga23424</name>
</gene>
<reference evidence="2" key="2">
    <citation type="submission" date="2021-12" db="EMBL/GenBank/DDBJ databases">
        <title>Resequencing data analysis of finger millet.</title>
        <authorList>
            <person name="Hatakeyama M."/>
            <person name="Aluri S."/>
            <person name="Balachadran M.T."/>
            <person name="Sivarajan S.R."/>
            <person name="Poveda L."/>
            <person name="Shimizu-Inatsugi R."/>
            <person name="Schlapbach R."/>
            <person name="Sreeman S.M."/>
            <person name="Shimizu K.K."/>
        </authorList>
    </citation>
    <scope>NUCLEOTIDE SEQUENCE</scope>
</reference>
<evidence type="ECO:0000256" key="1">
    <source>
        <dbReference type="SAM" id="MobiDB-lite"/>
    </source>
</evidence>
<evidence type="ECO:0000313" key="2">
    <source>
        <dbReference type="EMBL" id="GJN05760.1"/>
    </source>
</evidence>
<dbReference type="EMBL" id="BQKI01000012">
    <property type="protein sequence ID" value="GJN05760.1"/>
    <property type="molecule type" value="Genomic_DNA"/>
</dbReference>